<dbReference type="PRINTS" id="PR00413">
    <property type="entry name" value="HADHALOGNASE"/>
</dbReference>
<name>B1KQN7_SHEWM</name>
<dbReference type="GO" id="GO:0016787">
    <property type="term" value="F:hydrolase activity"/>
    <property type="evidence" value="ECO:0007669"/>
    <property type="project" value="UniProtKB-KW"/>
</dbReference>
<sequence>MTLELRDTSIIKDFPKAVIFDTDNTLYPYHYSHQQASLAVQQKAEKILGIKQSRFSDALKISKREIKERLGETASSHSRLLYFQRTIELLGLKTQIMTTLDLEQTYWRTFLTNSQLFPEMHEFLHDLRAHGIQSAVVTDLTAQIQFRKLVYFGLHEAFDYIVTTEEAGADKPNPLPFQLARSKLGLEKGDNLWMIGDHPVKDIQGAKKTLGAITLQKNHKDVKVLKGKEGPDILFDKYSELRELLGEISSNKGK</sequence>
<dbReference type="Gene3D" id="3.40.50.1000">
    <property type="entry name" value="HAD superfamily/HAD-like"/>
    <property type="match status" value="1"/>
</dbReference>
<reference evidence="4 5" key="1">
    <citation type="submission" date="2008-02" db="EMBL/GenBank/DDBJ databases">
        <title>Complete sequence of Shewanella woodyi ATCC 51908.</title>
        <authorList>
            <consortium name="US DOE Joint Genome Institute"/>
            <person name="Copeland A."/>
            <person name="Lucas S."/>
            <person name="Lapidus A."/>
            <person name="Glavina del Rio T."/>
            <person name="Dalin E."/>
            <person name="Tice H."/>
            <person name="Bruce D."/>
            <person name="Goodwin L."/>
            <person name="Pitluck S."/>
            <person name="Sims D."/>
            <person name="Brettin T."/>
            <person name="Detter J.C."/>
            <person name="Han C."/>
            <person name="Kuske C.R."/>
            <person name="Schmutz J."/>
            <person name="Larimer F."/>
            <person name="Land M."/>
            <person name="Hauser L."/>
            <person name="Kyrpides N."/>
            <person name="Lykidis A."/>
            <person name="Zhao J.-S."/>
            <person name="Richardson P."/>
        </authorList>
    </citation>
    <scope>NUCLEOTIDE SEQUENCE [LARGE SCALE GENOMIC DNA]</scope>
    <source>
        <strain evidence="5">ATCC 51908 / MS32</strain>
    </source>
</reference>
<gene>
    <name evidence="4" type="ordered locus">Swoo_1992</name>
</gene>
<dbReference type="Gene3D" id="1.10.150.520">
    <property type="match status" value="1"/>
</dbReference>
<dbReference type="PANTHER" id="PTHR46470">
    <property type="entry name" value="N-ACYLNEURAMINATE-9-PHOSPHATASE"/>
    <property type="match status" value="1"/>
</dbReference>
<dbReference type="HOGENOM" id="CLU_045011_8_3_6"/>
<organism evidence="4 5">
    <name type="scientific">Shewanella woodyi (strain ATCC 51908 / MS32)</name>
    <dbReference type="NCBI Taxonomy" id="392500"/>
    <lineage>
        <taxon>Bacteria</taxon>
        <taxon>Pseudomonadati</taxon>
        <taxon>Pseudomonadota</taxon>
        <taxon>Gammaproteobacteria</taxon>
        <taxon>Alteromonadales</taxon>
        <taxon>Shewanellaceae</taxon>
        <taxon>Shewanella</taxon>
    </lineage>
</organism>
<keyword evidence="5" id="KW-1185">Reference proteome</keyword>
<dbReference type="EMBL" id="CP000961">
    <property type="protein sequence ID" value="ACA86276.1"/>
    <property type="molecule type" value="Genomic_DNA"/>
</dbReference>
<accession>B1KQN7</accession>
<dbReference type="Proteomes" id="UP000002168">
    <property type="component" value="Chromosome"/>
</dbReference>
<dbReference type="SFLD" id="SFLDS00003">
    <property type="entry name" value="Haloacid_Dehalogenase"/>
    <property type="match status" value="1"/>
</dbReference>
<dbReference type="SFLD" id="SFLDG01129">
    <property type="entry name" value="C1.5:_HAD__Beta-PGM__Phosphata"/>
    <property type="match status" value="1"/>
</dbReference>
<dbReference type="InterPro" id="IPR036412">
    <property type="entry name" value="HAD-like_sf"/>
</dbReference>
<dbReference type="GO" id="GO:0044281">
    <property type="term" value="P:small molecule metabolic process"/>
    <property type="evidence" value="ECO:0007669"/>
    <property type="project" value="UniProtKB-ARBA"/>
</dbReference>
<evidence type="ECO:0000256" key="3">
    <source>
        <dbReference type="ARBA" id="ARBA00022842"/>
    </source>
</evidence>
<proteinExistence type="predicted"/>
<evidence type="ECO:0000313" key="5">
    <source>
        <dbReference type="Proteomes" id="UP000002168"/>
    </source>
</evidence>
<dbReference type="eggNOG" id="COG1011">
    <property type="taxonomic scope" value="Bacteria"/>
</dbReference>
<dbReference type="NCBIfam" id="TIGR01549">
    <property type="entry name" value="HAD-SF-IA-v1"/>
    <property type="match status" value="1"/>
</dbReference>
<keyword evidence="2 4" id="KW-0378">Hydrolase</keyword>
<evidence type="ECO:0000256" key="2">
    <source>
        <dbReference type="ARBA" id="ARBA00022801"/>
    </source>
</evidence>
<keyword evidence="3" id="KW-0460">Magnesium</keyword>
<dbReference type="InterPro" id="IPR041492">
    <property type="entry name" value="HAD_2"/>
</dbReference>
<dbReference type="InterPro" id="IPR023214">
    <property type="entry name" value="HAD_sf"/>
</dbReference>
<evidence type="ECO:0000313" key="4">
    <source>
        <dbReference type="EMBL" id="ACA86276.1"/>
    </source>
</evidence>
<dbReference type="Pfam" id="PF13419">
    <property type="entry name" value="HAD_2"/>
    <property type="match status" value="1"/>
</dbReference>
<dbReference type="InterPro" id="IPR006439">
    <property type="entry name" value="HAD-SF_hydro_IA"/>
</dbReference>
<dbReference type="AlphaFoldDB" id="B1KQN7"/>
<evidence type="ECO:0000256" key="1">
    <source>
        <dbReference type="ARBA" id="ARBA00001946"/>
    </source>
</evidence>
<dbReference type="SUPFAM" id="SSF56784">
    <property type="entry name" value="HAD-like"/>
    <property type="match status" value="1"/>
</dbReference>
<comment type="cofactor">
    <cofactor evidence="1">
        <name>Mg(2+)</name>
        <dbReference type="ChEBI" id="CHEBI:18420"/>
    </cofactor>
</comment>
<protein>
    <submittedName>
        <fullName evidence="4">Haloacid dehalogenase domain protein hydrolase</fullName>
    </submittedName>
</protein>
<dbReference type="RefSeq" id="WP_012324622.1">
    <property type="nucleotide sequence ID" value="NC_010506.1"/>
</dbReference>
<dbReference type="InterPro" id="IPR051400">
    <property type="entry name" value="HAD-like_hydrolase"/>
</dbReference>
<dbReference type="STRING" id="392500.Swoo_1992"/>
<dbReference type="KEGG" id="swd:Swoo_1992"/>